<keyword evidence="3" id="KW-1185">Reference proteome</keyword>
<feature type="domain" description="NAD-dependent epimerase/dehydratase" evidence="1">
    <location>
        <begin position="4"/>
        <end position="231"/>
    </location>
</feature>
<evidence type="ECO:0000313" key="2">
    <source>
        <dbReference type="EMBL" id="MBR9973695.1"/>
    </source>
</evidence>
<dbReference type="PANTHER" id="PTHR43245">
    <property type="entry name" value="BIFUNCTIONAL POLYMYXIN RESISTANCE PROTEIN ARNA"/>
    <property type="match status" value="1"/>
</dbReference>
<evidence type="ECO:0000313" key="3">
    <source>
        <dbReference type="Proteomes" id="UP000680714"/>
    </source>
</evidence>
<dbReference type="RefSeq" id="WP_211551668.1">
    <property type="nucleotide sequence ID" value="NZ_JAGTUF010000029.1"/>
</dbReference>
<gene>
    <name evidence="2" type="ORF">KEC16_18370</name>
</gene>
<sequence length="315" mass="33240">MTAILVTGGSGYVGGRLVRHLLTQGHEVRLASRRPLSPAWAKNARTIVLDWDDPASLAAASAGCQTVVHLAGLSDGECARDPVQALRVNGEYTIRLLEAAINADCQRFVLFSTAHVYGARLNGVVDETALPLPRHPYGISNRVAEDFVLAAHAQGRIGGLALRLSNAIGAPVHAGIDRWGLLVNDLCQAAAMGGPLVMRTSGLVRRDFIPLADVENALAYLLTLPLVAWADGLMNLGTGQGTSVAAMADLVLARARAKGLNVALQRPAPAPGEIATPLEYRIDKLRSCGFIPQADLAGAIDETLDFCVAQAKVRP</sequence>
<dbReference type="Gene3D" id="3.40.50.720">
    <property type="entry name" value="NAD(P)-binding Rossmann-like Domain"/>
    <property type="match status" value="1"/>
</dbReference>
<evidence type="ECO:0000259" key="1">
    <source>
        <dbReference type="Pfam" id="PF01370"/>
    </source>
</evidence>
<dbReference type="InterPro" id="IPR050177">
    <property type="entry name" value="Lipid_A_modif_metabolic_enz"/>
</dbReference>
<dbReference type="InterPro" id="IPR036291">
    <property type="entry name" value="NAD(P)-bd_dom_sf"/>
</dbReference>
<dbReference type="Pfam" id="PF01370">
    <property type="entry name" value="Epimerase"/>
    <property type="match status" value="1"/>
</dbReference>
<proteinExistence type="predicted"/>
<dbReference type="EMBL" id="JAGTUF010000029">
    <property type="protein sequence ID" value="MBR9973695.1"/>
    <property type="molecule type" value="Genomic_DNA"/>
</dbReference>
<accession>A0ABS5IH36</accession>
<comment type="caution">
    <text evidence="2">The sequence shown here is derived from an EMBL/GenBank/DDBJ whole genome shotgun (WGS) entry which is preliminary data.</text>
</comment>
<dbReference type="PANTHER" id="PTHR43245:SF23">
    <property type="entry name" value="NAD(P)-BINDING DOMAIN-CONTAINING PROTEIN"/>
    <property type="match status" value="1"/>
</dbReference>
<dbReference type="Proteomes" id="UP000680714">
    <property type="component" value="Unassembled WGS sequence"/>
</dbReference>
<dbReference type="InterPro" id="IPR001509">
    <property type="entry name" value="Epimerase_deHydtase"/>
</dbReference>
<reference evidence="2 3" key="1">
    <citation type="submission" date="2021-04" db="EMBL/GenBank/DDBJ databases">
        <title>Magnetospirillum sulfuroxidans sp. nov., a facultative chemolithoautotrophic sulfur-oxidizing alphaproteobacterium isolated from freshwater sediment and proposals for Paramagetospirillum gen. nov., and Magnetospirillaceae fam. nov.</title>
        <authorList>
            <person name="Koziaeva V."/>
            <person name="Geelhoed J.S."/>
            <person name="Sorokin D.Y."/>
            <person name="Grouzdev D.S."/>
        </authorList>
    </citation>
    <scope>NUCLEOTIDE SEQUENCE [LARGE SCALE GENOMIC DNA]</scope>
    <source>
        <strain evidence="2 3">J10</strain>
    </source>
</reference>
<protein>
    <submittedName>
        <fullName evidence="2">SDR family oxidoreductase</fullName>
    </submittedName>
</protein>
<dbReference type="CDD" id="cd08946">
    <property type="entry name" value="SDR_e"/>
    <property type="match status" value="1"/>
</dbReference>
<name>A0ABS5IH36_9PROT</name>
<dbReference type="SUPFAM" id="SSF51735">
    <property type="entry name" value="NAD(P)-binding Rossmann-fold domains"/>
    <property type="match status" value="1"/>
</dbReference>
<organism evidence="2 3">
    <name type="scientific">Magnetospirillum sulfuroxidans</name>
    <dbReference type="NCBI Taxonomy" id="611300"/>
    <lineage>
        <taxon>Bacteria</taxon>
        <taxon>Pseudomonadati</taxon>
        <taxon>Pseudomonadota</taxon>
        <taxon>Alphaproteobacteria</taxon>
        <taxon>Rhodospirillales</taxon>
        <taxon>Rhodospirillaceae</taxon>
        <taxon>Magnetospirillum</taxon>
    </lineage>
</organism>